<comment type="similarity">
    <text evidence="1">Belongs to the NAD(P)-dependent epimerase/dehydratase family.</text>
</comment>
<proteinExistence type="inferred from homology"/>
<dbReference type="AlphaFoldDB" id="A0A815HEW0"/>
<gene>
    <name evidence="4" type="ORF">JBS370_LOCUS22719</name>
    <name evidence="3" type="ORF">ZHD862_LOCUS30555</name>
</gene>
<dbReference type="Pfam" id="PF01370">
    <property type="entry name" value="Epimerase"/>
    <property type="match status" value="1"/>
</dbReference>
<organism evidence="3 5">
    <name type="scientific">Rotaria sordida</name>
    <dbReference type="NCBI Taxonomy" id="392033"/>
    <lineage>
        <taxon>Eukaryota</taxon>
        <taxon>Metazoa</taxon>
        <taxon>Spiralia</taxon>
        <taxon>Gnathifera</taxon>
        <taxon>Rotifera</taxon>
        <taxon>Eurotatoria</taxon>
        <taxon>Bdelloidea</taxon>
        <taxon>Philodinida</taxon>
        <taxon>Philodinidae</taxon>
        <taxon>Rotaria</taxon>
    </lineage>
</organism>
<reference evidence="3" key="1">
    <citation type="submission" date="2021-02" db="EMBL/GenBank/DDBJ databases">
        <authorList>
            <person name="Nowell W R."/>
        </authorList>
    </citation>
    <scope>NUCLEOTIDE SEQUENCE</scope>
</reference>
<evidence type="ECO:0000313" key="5">
    <source>
        <dbReference type="Proteomes" id="UP000663864"/>
    </source>
</evidence>
<evidence type="ECO:0000259" key="2">
    <source>
        <dbReference type="Pfam" id="PF01370"/>
    </source>
</evidence>
<dbReference type="EMBL" id="CAJOBD010003224">
    <property type="protein sequence ID" value="CAF3935931.1"/>
    <property type="molecule type" value="Genomic_DNA"/>
</dbReference>
<dbReference type="PANTHER" id="PTHR43000">
    <property type="entry name" value="DTDP-D-GLUCOSE 4,6-DEHYDRATASE-RELATED"/>
    <property type="match status" value="1"/>
</dbReference>
<dbReference type="Proteomes" id="UP000663836">
    <property type="component" value="Unassembled WGS sequence"/>
</dbReference>
<dbReference type="SUPFAM" id="SSF51735">
    <property type="entry name" value="NAD(P)-binding Rossmann-fold domains"/>
    <property type="match status" value="1"/>
</dbReference>
<dbReference type="EMBL" id="CAJNOT010002897">
    <property type="protein sequence ID" value="CAF1350881.1"/>
    <property type="molecule type" value="Genomic_DNA"/>
</dbReference>
<feature type="domain" description="NAD-dependent epimerase/dehydratase" evidence="2">
    <location>
        <begin position="5"/>
        <end position="207"/>
    </location>
</feature>
<evidence type="ECO:0000256" key="1">
    <source>
        <dbReference type="ARBA" id="ARBA00007637"/>
    </source>
</evidence>
<dbReference type="InterPro" id="IPR001509">
    <property type="entry name" value="Epimerase_deHydtase"/>
</dbReference>
<protein>
    <recommendedName>
        <fullName evidence="2">NAD-dependent epimerase/dehydratase domain-containing protein</fullName>
    </recommendedName>
</protein>
<accession>A0A815HEW0</accession>
<evidence type="ECO:0000313" key="3">
    <source>
        <dbReference type="EMBL" id="CAF1350881.1"/>
    </source>
</evidence>
<comment type="caution">
    <text evidence="3">The sequence shown here is derived from an EMBL/GenBank/DDBJ whole genome shotgun (WGS) entry which is preliminary data.</text>
</comment>
<dbReference type="InterPro" id="IPR036291">
    <property type="entry name" value="NAD(P)-bd_dom_sf"/>
</dbReference>
<dbReference type="Gene3D" id="3.40.50.720">
    <property type="entry name" value="NAD(P)-binding Rossmann-like Domain"/>
    <property type="match status" value="1"/>
</dbReference>
<sequence>MTKKILITGASGLVGGILIQHLSKNSNYDIYGIDRHVALSIRYQLENTPLSKDLQPILPMKEKFFICDILDKDELSRIIRDNKIQIIIHLAAVLEMETVEQIERINCNGTRIIFDIAREQNLVEMVIYGSSAMTVFGYFENEPYLSLAKNIQPQQPLTKITTNDPPIPSHFNPSFEAYCKSKIYGEELARQYSSINGNKVKFICLRFGYINTTDDVTSNVHNWSIKANWCSYRDLCQFIERILENQLQLKQFHIYFVMSNNDFCWADMENSRDDLNYVPIDGIKWS</sequence>
<name>A0A815HEW0_9BILA</name>
<evidence type="ECO:0000313" key="4">
    <source>
        <dbReference type="EMBL" id="CAF3935931.1"/>
    </source>
</evidence>
<dbReference type="Proteomes" id="UP000663864">
    <property type="component" value="Unassembled WGS sequence"/>
</dbReference>